<organism evidence="1 2">
    <name type="scientific">Eumeta variegata</name>
    <name type="common">Bagworm moth</name>
    <name type="synonym">Eumeta japonica</name>
    <dbReference type="NCBI Taxonomy" id="151549"/>
    <lineage>
        <taxon>Eukaryota</taxon>
        <taxon>Metazoa</taxon>
        <taxon>Ecdysozoa</taxon>
        <taxon>Arthropoda</taxon>
        <taxon>Hexapoda</taxon>
        <taxon>Insecta</taxon>
        <taxon>Pterygota</taxon>
        <taxon>Neoptera</taxon>
        <taxon>Endopterygota</taxon>
        <taxon>Lepidoptera</taxon>
        <taxon>Glossata</taxon>
        <taxon>Ditrysia</taxon>
        <taxon>Tineoidea</taxon>
        <taxon>Psychidae</taxon>
        <taxon>Oiketicinae</taxon>
        <taxon>Eumeta</taxon>
    </lineage>
</organism>
<name>A0A4C1SCR0_EUMVA</name>
<sequence length="92" mass="10840">MIGSDLQNCYSYWQPEVNSYWTVTFFFLIIEDDREIKMNARPRRDTANAYASFAIVLCTDRDRRRFRPDRRAAARVSLAVPRDIHPVCVIVL</sequence>
<gene>
    <name evidence="1" type="ORF">EVAR_21814_1</name>
</gene>
<comment type="caution">
    <text evidence="1">The sequence shown here is derived from an EMBL/GenBank/DDBJ whole genome shotgun (WGS) entry which is preliminary data.</text>
</comment>
<evidence type="ECO:0000313" key="2">
    <source>
        <dbReference type="Proteomes" id="UP000299102"/>
    </source>
</evidence>
<dbReference type="EMBL" id="BGZK01003224">
    <property type="protein sequence ID" value="GBO98879.1"/>
    <property type="molecule type" value="Genomic_DNA"/>
</dbReference>
<evidence type="ECO:0000313" key="1">
    <source>
        <dbReference type="EMBL" id="GBO98879.1"/>
    </source>
</evidence>
<protein>
    <submittedName>
        <fullName evidence="1">Uncharacterized protein</fullName>
    </submittedName>
</protein>
<proteinExistence type="predicted"/>
<accession>A0A4C1SCR0</accession>
<dbReference type="Proteomes" id="UP000299102">
    <property type="component" value="Unassembled WGS sequence"/>
</dbReference>
<keyword evidence="2" id="KW-1185">Reference proteome</keyword>
<dbReference type="AlphaFoldDB" id="A0A4C1SCR0"/>
<reference evidence="1 2" key="1">
    <citation type="journal article" date="2019" name="Commun. Biol.">
        <title>The bagworm genome reveals a unique fibroin gene that provides high tensile strength.</title>
        <authorList>
            <person name="Kono N."/>
            <person name="Nakamura H."/>
            <person name="Ohtoshi R."/>
            <person name="Tomita M."/>
            <person name="Numata K."/>
            <person name="Arakawa K."/>
        </authorList>
    </citation>
    <scope>NUCLEOTIDE SEQUENCE [LARGE SCALE GENOMIC DNA]</scope>
</reference>